<accession>A0A4D9E4H8</accession>
<organism evidence="2 3">
    <name type="scientific">Platysternon megacephalum</name>
    <name type="common">big-headed turtle</name>
    <dbReference type="NCBI Taxonomy" id="55544"/>
    <lineage>
        <taxon>Eukaryota</taxon>
        <taxon>Metazoa</taxon>
        <taxon>Chordata</taxon>
        <taxon>Craniata</taxon>
        <taxon>Vertebrata</taxon>
        <taxon>Euteleostomi</taxon>
        <taxon>Archelosauria</taxon>
        <taxon>Testudinata</taxon>
        <taxon>Testudines</taxon>
        <taxon>Cryptodira</taxon>
        <taxon>Durocryptodira</taxon>
        <taxon>Testudinoidea</taxon>
        <taxon>Platysternidae</taxon>
        <taxon>Platysternon</taxon>
    </lineage>
</organism>
<proteinExistence type="predicted"/>
<dbReference type="Proteomes" id="UP000297703">
    <property type="component" value="Unassembled WGS sequence"/>
</dbReference>
<gene>
    <name evidence="2" type="ORF">DR999_PMT12239</name>
</gene>
<protein>
    <submittedName>
        <fullName evidence="2">Butyrophilin subfamily 2 member A1-like</fullName>
    </submittedName>
</protein>
<comment type="caution">
    <text evidence="2">The sequence shown here is derived from an EMBL/GenBank/DDBJ whole genome shotgun (WGS) entry which is preliminary data.</text>
</comment>
<evidence type="ECO:0000313" key="2">
    <source>
        <dbReference type="EMBL" id="TFK05226.1"/>
    </source>
</evidence>
<sequence length="103" mass="10967">MDCGVSQIPESSVTRRCCGAPLPHFVPYTELPSKLQQVSTDARAVICFPTASIHQCTMTLARSAGSSAFLLTSSAQWGRDPGGASPRSNNDTRYPCDPFSGCI</sequence>
<evidence type="ECO:0000313" key="3">
    <source>
        <dbReference type="Proteomes" id="UP000297703"/>
    </source>
</evidence>
<keyword evidence="3" id="KW-1185">Reference proteome</keyword>
<evidence type="ECO:0000256" key="1">
    <source>
        <dbReference type="SAM" id="MobiDB-lite"/>
    </source>
</evidence>
<feature type="region of interest" description="Disordered" evidence="1">
    <location>
        <begin position="78"/>
        <end position="103"/>
    </location>
</feature>
<name>A0A4D9E4H8_9SAUR</name>
<reference evidence="2 3" key="2">
    <citation type="submission" date="2019-04" db="EMBL/GenBank/DDBJ databases">
        <title>The genome sequence of big-headed turtle.</title>
        <authorList>
            <person name="Gong S."/>
        </authorList>
    </citation>
    <scope>NUCLEOTIDE SEQUENCE [LARGE SCALE GENOMIC DNA]</scope>
    <source>
        <strain evidence="2">DO16091913</strain>
        <tissue evidence="2">Muscle</tissue>
    </source>
</reference>
<reference evidence="2 3" key="1">
    <citation type="submission" date="2019-04" db="EMBL/GenBank/DDBJ databases">
        <title>Draft genome of the big-headed turtle Platysternon megacephalum.</title>
        <authorList>
            <person name="Gong S."/>
        </authorList>
    </citation>
    <scope>NUCLEOTIDE SEQUENCE [LARGE SCALE GENOMIC DNA]</scope>
    <source>
        <strain evidence="2">DO16091913</strain>
        <tissue evidence="2">Muscle</tissue>
    </source>
</reference>
<dbReference type="AlphaFoldDB" id="A0A4D9E4H8"/>
<dbReference type="EMBL" id="QXTE01000119">
    <property type="protein sequence ID" value="TFK05226.1"/>
    <property type="molecule type" value="Genomic_DNA"/>
</dbReference>